<protein>
    <submittedName>
        <fullName evidence="2">Uncharacterized protein</fullName>
    </submittedName>
</protein>
<gene>
    <name evidence="2" type="ORF">B0F90DRAFT_1827323</name>
</gene>
<keyword evidence="1" id="KW-0732">Signal</keyword>
<dbReference type="Proteomes" id="UP001203297">
    <property type="component" value="Unassembled WGS sequence"/>
</dbReference>
<evidence type="ECO:0000313" key="3">
    <source>
        <dbReference type="Proteomes" id="UP001203297"/>
    </source>
</evidence>
<proteinExistence type="predicted"/>
<dbReference type="EMBL" id="WTXG01000451">
    <property type="protein sequence ID" value="KAI0288555.1"/>
    <property type="molecule type" value="Genomic_DNA"/>
</dbReference>
<keyword evidence="3" id="KW-1185">Reference proteome</keyword>
<organism evidence="2 3">
    <name type="scientific">Multifurca ochricompacta</name>
    <dbReference type="NCBI Taxonomy" id="376703"/>
    <lineage>
        <taxon>Eukaryota</taxon>
        <taxon>Fungi</taxon>
        <taxon>Dikarya</taxon>
        <taxon>Basidiomycota</taxon>
        <taxon>Agaricomycotina</taxon>
        <taxon>Agaricomycetes</taxon>
        <taxon>Russulales</taxon>
        <taxon>Russulaceae</taxon>
        <taxon>Multifurca</taxon>
    </lineage>
</organism>
<comment type="caution">
    <text evidence="2">The sequence shown here is derived from an EMBL/GenBank/DDBJ whole genome shotgun (WGS) entry which is preliminary data.</text>
</comment>
<reference evidence="2" key="1">
    <citation type="journal article" date="2022" name="New Phytol.">
        <title>Evolutionary transition to the ectomycorrhizal habit in the genomes of a hyperdiverse lineage of mushroom-forming fungi.</title>
        <authorList>
            <person name="Looney B."/>
            <person name="Miyauchi S."/>
            <person name="Morin E."/>
            <person name="Drula E."/>
            <person name="Courty P.E."/>
            <person name="Kohler A."/>
            <person name="Kuo A."/>
            <person name="LaButti K."/>
            <person name="Pangilinan J."/>
            <person name="Lipzen A."/>
            <person name="Riley R."/>
            <person name="Andreopoulos W."/>
            <person name="He G."/>
            <person name="Johnson J."/>
            <person name="Nolan M."/>
            <person name="Tritt A."/>
            <person name="Barry K.W."/>
            <person name="Grigoriev I.V."/>
            <person name="Nagy L.G."/>
            <person name="Hibbett D."/>
            <person name="Henrissat B."/>
            <person name="Matheny P.B."/>
            <person name="Labbe J."/>
            <person name="Martin F.M."/>
        </authorList>
    </citation>
    <scope>NUCLEOTIDE SEQUENCE</scope>
    <source>
        <strain evidence="2">BPL690</strain>
    </source>
</reference>
<sequence>MSACLKCFWHFPLTIVLECSLFDFDSSYFTPRDLIGLLSESLYHAVTQVVWNTKKSKPKQMVEADPPLPPVDQAPSPALSLHTVADDDIDMSDLSQVPPMLDPDSSSPLDWAMKVPKVICVFNQPGGTISGDNLLFCFARRLAKNYGTKLDKMDVIVQRKLVASPNDEWELNKLIT</sequence>
<evidence type="ECO:0000313" key="2">
    <source>
        <dbReference type="EMBL" id="KAI0288555.1"/>
    </source>
</evidence>
<feature type="signal peptide" evidence="1">
    <location>
        <begin position="1"/>
        <end position="19"/>
    </location>
</feature>
<dbReference type="AlphaFoldDB" id="A0AAD4LVA1"/>
<accession>A0AAD4LVA1</accession>
<evidence type="ECO:0000256" key="1">
    <source>
        <dbReference type="SAM" id="SignalP"/>
    </source>
</evidence>
<name>A0AAD4LVA1_9AGAM</name>
<feature type="chain" id="PRO_5041903743" evidence="1">
    <location>
        <begin position="20"/>
        <end position="176"/>
    </location>
</feature>